<evidence type="ECO:0000313" key="1">
    <source>
        <dbReference type="EMBL" id="KJH52479.1"/>
    </source>
</evidence>
<dbReference type="EMBL" id="KN716164">
    <property type="protein sequence ID" value="KJH52479.1"/>
    <property type="molecule type" value="Genomic_DNA"/>
</dbReference>
<keyword evidence="2" id="KW-1185">Reference proteome</keyword>
<gene>
    <name evidence="1" type="ORF">DICVIV_01325</name>
</gene>
<protein>
    <submittedName>
        <fullName evidence="1">Uncharacterized protein</fullName>
    </submittedName>
</protein>
<evidence type="ECO:0000313" key="2">
    <source>
        <dbReference type="Proteomes" id="UP000053766"/>
    </source>
</evidence>
<name>A0A0D8Y905_DICVI</name>
<organism evidence="1 2">
    <name type="scientific">Dictyocaulus viviparus</name>
    <name type="common">Bovine lungworm</name>
    <dbReference type="NCBI Taxonomy" id="29172"/>
    <lineage>
        <taxon>Eukaryota</taxon>
        <taxon>Metazoa</taxon>
        <taxon>Ecdysozoa</taxon>
        <taxon>Nematoda</taxon>
        <taxon>Chromadorea</taxon>
        <taxon>Rhabditida</taxon>
        <taxon>Rhabditina</taxon>
        <taxon>Rhabditomorpha</taxon>
        <taxon>Strongyloidea</taxon>
        <taxon>Metastrongylidae</taxon>
        <taxon>Dictyocaulus</taxon>
    </lineage>
</organism>
<reference evidence="1 2" key="1">
    <citation type="submission" date="2013-11" db="EMBL/GenBank/DDBJ databases">
        <title>Draft genome of the bovine lungworm Dictyocaulus viviparus.</title>
        <authorList>
            <person name="Mitreva M."/>
        </authorList>
    </citation>
    <scope>NUCLEOTIDE SEQUENCE [LARGE SCALE GENOMIC DNA]</scope>
    <source>
        <strain evidence="1 2">HannoverDv2000</strain>
    </source>
</reference>
<reference evidence="2" key="2">
    <citation type="journal article" date="2016" name="Sci. Rep.">
        <title>Dictyocaulus viviparus genome, variome and transcriptome elucidate lungworm biology and support future intervention.</title>
        <authorList>
            <person name="McNulty S.N."/>
            <person name="Strube C."/>
            <person name="Rosa B.A."/>
            <person name="Martin J.C."/>
            <person name="Tyagi R."/>
            <person name="Choi Y.J."/>
            <person name="Wang Q."/>
            <person name="Hallsworth Pepin K."/>
            <person name="Zhang X."/>
            <person name="Ozersky P."/>
            <person name="Wilson R.K."/>
            <person name="Sternberg P.W."/>
            <person name="Gasser R.B."/>
            <person name="Mitreva M."/>
        </authorList>
    </citation>
    <scope>NUCLEOTIDE SEQUENCE [LARGE SCALE GENOMIC DNA]</scope>
    <source>
        <strain evidence="2">HannoverDv2000</strain>
    </source>
</reference>
<dbReference type="Proteomes" id="UP000053766">
    <property type="component" value="Unassembled WGS sequence"/>
</dbReference>
<dbReference type="AlphaFoldDB" id="A0A0D8Y905"/>
<sequence>MWFILGLVNSISACSLCPLRVPPRPRPLDQYKLPSIPDLNLESMPLVTLGFVHAVHVRPVSIIMIMLCTMTDSDQPLINSICFIFFY</sequence>
<accession>A0A0D8Y905</accession>
<proteinExistence type="predicted"/>